<keyword evidence="2" id="KW-1185">Reference proteome</keyword>
<dbReference type="Proteomes" id="UP000199169">
    <property type="component" value="Unassembled WGS sequence"/>
</dbReference>
<reference evidence="2" key="1">
    <citation type="submission" date="2016-06" db="EMBL/GenBank/DDBJ databases">
        <authorList>
            <person name="McIlroy S.J."/>
            <person name="Karst S.M."/>
            <person name="Albertsen M."/>
        </authorList>
    </citation>
    <scope>NUCLEOTIDE SEQUENCE [LARGE SCALE GENOMIC DNA]</scope>
</reference>
<proteinExistence type="predicted"/>
<dbReference type="RefSeq" id="WP_186406627.1">
    <property type="nucleotide sequence ID" value="NZ_FLQX01000097.1"/>
</dbReference>
<dbReference type="AlphaFoldDB" id="A0A1A8XK84"/>
<accession>A0A1A8XK84</accession>
<dbReference type="Pfam" id="PF13671">
    <property type="entry name" value="AAA_33"/>
    <property type="match status" value="1"/>
</dbReference>
<gene>
    <name evidence="1" type="ORF">ACCAA_220042</name>
</gene>
<name>A0A1A8XK84_9PROT</name>
<dbReference type="InterPro" id="IPR052732">
    <property type="entry name" value="Cell-binding_unc_protein"/>
</dbReference>
<protein>
    <submittedName>
        <fullName evidence="1">Uncharacterized protein</fullName>
    </submittedName>
</protein>
<dbReference type="InterPro" id="IPR027417">
    <property type="entry name" value="P-loop_NTPase"/>
</dbReference>
<dbReference type="PANTHER" id="PTHR43883">
    <property type="entry name" value="SLR0207 PROTEIN"/>
    <property type="match status" value="1"/>
</dbReference>
<dbReference type="STRING" id="1860102.ACCAA_220042"/>
<dbReference type="InterPro" id="IPR011009">
    <property type="entry name" value="Kinase-like_dom_sf"/>
</dbReference>
<evidence type="ECO:0000313" key="2">
    <source>
        <dbReference type="Proteomes" id="UP000199169"/>
    </source>
</evidence>
<dbReference type="EMBL" id="FLQX01000097">
    <property type="protein sequence ID" value="SBT05545.1"/>
    <property type="molecule type" value="Genomic_DNA"/>
</dbReference>
<organism evidence="1 2">
    <name type="scientific">Candidatus Accumulibacter aalborgensis</name>
    <dbReference type="NCBI Taxonomy" id="1860102"/>
    <lineage>
        <taxon>Bacteria</taxon>
        <taxon>Pseudomonadati</taxon>
        <taxon>Pseudomonadota</taxon>
        <taxon>Betaproteobacteria</taxon>
        <taxon>Candidatus Accumulibacter</taxon>
    </lineage>
</organism>
<evidence type="ECO:0000313" key="1">
    <source>
        <dbReference type="EMBL" id="SBT05545.1"/>
    </source>
</evidence>
<dbReference type="Gene3D" id="3.40.50.300">
    <property type="entry name" value="P-loop containing nucleotide triphosphate hydrolases"/>
    <property type="match status" value="1"/>
</dbReference>
<dbReference type="Gene3D" id="3.90.1200.10">
    <property type="match status" value="1"/>
</dbReference>
<dbReference type="PANTHER" id="PTHR43883:SF1">
    <property type="entry name" value="GLUCONOKINASE"/>
    <property type="match status" value="1"/>
</dbReference>
<dbReference type="SUPFAM" id="SSF52540">
    <property type="entry name" value="P-loop containing nucleoside triphosphate hydrolases"/>
    <property type="match status" value="1"/>
</dbReference>
<dbReference type="SUPFAM" id="SSF56112">
    <property type="entry name" value="Protein kinase-like (PK-like)"/>
    <property type="match status" value="1"/>
</dbReference>
<sequence>MRKALPPLIKALLEPARYANPTTPVARVELVETHASWLLLAGDFVYKIKKAVTLPFLDYGTLDKRRVCCEAELRLNRRFAADLYLNVVPIAGPPEDPQIGGTGPIIEYALRMRRFAEAGRLDHLCARGQLRPHHVANLATVITTFHECAATAPLATPFGQPKRVLAQASENFAELQALLPRHDEQSRLARLAEWTNCEFDRQAARFAARKAAGSVRECHGDLHLGNLVLIDERVRMFDCIEFSEDLRWIDVASEIAFTYIDLLDQRQPGLAGWLVNEWLSGSGDYDAVPVLRFYAVYRALVRAKVTAIRAAQANGDPGRAYAYLALAERLAEPARPRLIITHGVAGCGKSRASRRLLLGDPQASTLRLRSDVERKRLFGVAPAANSGSPAGGGIYTQDASEMTYQRLSELTANLLAAGWSVIVDAAFLERSRRDAFRALAAHAGVAFFIVAPQATPEQLRFRVRARLAKGHDASEATLAILERQLAGVETLGSDERNCLL</sequence>